<dbReference type="EMBL" id="CDMC01000001">
    <property type="protein sequence ID" value="CEL01830.1"/>
    <property type="molecule type" value="Genomic_DNA"/>
</dbReference>
<dbReference type="Pfam" id="PF12697">
    <property type="entry name" value="Abhydrolase_6"/>
    <property type="match status" value="1"/>
</dbReference>
<dbReference type="PANTHER" id="PTHR37017:SF3">
    <property type="entry name" value="AB HYDROLASE-1 DOMAIN-CONTAINING PROTEIN"/>
    <property type="match status" value="1"/>
</dbReference>
<keyword evidence="1" id="KW-1133">Transmembrane helix</keyword>
<feature type="domain" description="AB hydrolase-1" evidence="2">
    <location>
        <begin position="147"/>
        <end position="368"/>
    </location>
</feature>
<organism evidence="3 4">
    <name type="scientific">Aspergillus calidoustus</name>
    <dbReference type="NCBI Taxonomy" id="454130"/>
    <lineage>
        <taxon>Eukaryota</taxon>
        <taxon>Fungi</taxon>
        <taxon>Dikarya</taxon>
        <taxon>Ascomycota</taxon>
        <taxon>Pezizomycotina</taxon>
        <taxon>Eurotiomycetes</taxon>
        <taxon>Eurotiomycetidae</taxon>
        <taxon>Eurotiales</taxon>
        <taxon>Aspergillaceae</taxon>
        <taxon>Aspergillus</taxon>
        <taxon>Aspergillus subgen. Nidulantes</taxon>
    </lineage>
</organism>
<protein>
    <recommendedName>
        <fullName evidence="2">AB hydrolase-1 domain-containing protein</fullName>
    </recommendedName>
</protein>
<keyword evidence="1" id="KW-0472">Membrane</keyword>
<dbReference type="Proteomes" id="UP000054771">
    <property type="component" value="Unassembled WGS sequence"/>
</dbReference>
<proteinExistence type="predicted"/>
<dbReference type="OrthoDB" id="408373at2759"/>
<dbReference type="Gene3D" id="3.40.50.1820">
    <property type="entry name" value="alpha/beta hydrolase"/>
    <property type="match status" value="1"/>
</dbReference>
<accession>A0A0U5FRJ4</accession>
<dbReference type="InterPro" id="IPR000073">
    <property type="entry name" value="AB_hydrolase_1"/>
</dbReference>
<keyword evidence="1" id="KW-0812">Transmembrane</keyword>
<dbReference type="InterPro" id="IPR052897">
    <property type="entry name" value="Sec-Metab_Biosynth_Hydrolase"/>
</dbReference>
<dbReference type="PANTHER" id="PTHR37017">
    <property type="entry name" value="AB HYDROLASE-1 DOMAIN-CONTAINING PROTEIN-RELATED"/>
    <property type="match status" value="1"/>
</dbReference>
<name>A0A0U5FRJ4_ASPCI</name>
<dbReference type="InterPro" id="IPR029058">
    <property type="entry name" value="AB_hydrolase_fold"/>
</dbReference>
<evidence type="ECO:0000313" key="3">
    <source>
        <dbReference type="EMBL" id="CEL01830.1"/>
    </source>
</evidence>
<sequence length="441" mass="49092">MEYPGLSCEGRVCVYPGLESRAHRIKSYLNSYISTLWWTTTPCITQWKCSGDTPFTGLLEYKPRTTVFASFKLGIPTDTTFPHVKLSMFNTTVPTNDTILRSELLPILRIMETQMSRKFIRHLITPVLSIPSPFCSPFLRLTIMCYDPIIKLLEPNFRCVRVALPSTAFNPEATFKDDLDATRDAISAETRNGRNVVVVAHSYGGLVGNSAIKGFAKPKDADTSQTGYVIGLILIASGFTLTGLSFMDPFFGRPPPAWRVNDQTGYAELVASPREMFYHDLPEEEATYWISHLTSQSLKVLFEGGEYTYAGWKDVPSWYIGTVEDRGLPVLAQRMSVGMARGMGASVEHRELQTSHSPFLSQPGLTVEIIMEAVDAFTHSMSNRPKPTINGGGSAIVVPGSALLKPVTWFKFGLPMAFGCVLGRCILLFGWGRRLWRAVFR</sequence>
<evidence type="ECO:0000313" key="4">
    <source>
        <dbReference type="Proteomes" id="UP000054771"/>
    </source>
</evidence>
<reference evidence="4" key="1">
    <citation type="journal article" date="2016" name="Genome Announc.">
        <title>Draft genome sequences of fungus Aspergillus calidoustus.</title>
        <authorList>
            <person name="Horn F."/>
            <person name="Linde J."/>
            <person name="Mattern D.J."/>
            <person name="Walther G."/>
            <person name="Guthke R."/>
            <person name="Scherlach K."/>
            <person name="Martin K."/>
            <person name="Brakhage A.A."/>
            <person name="Petzke L."/>
            <person name="Valiante V."/>
        </authorList>
    </citation>
    <scope>NUCLEOTIDE SEQUENCE [LARGE SCALE GENOMIC DNA]</scope>
    <source>
        <strain evidence="4">SF006504</strain>
    </source>
</reference>
<keyword evidence="4" id="KW-1185">Reference proteome</keyword>
<feature type="transmembrane region" description="Helical" evidence="1">
    <location>
        <begin position="412"/>
        <end position="431"/>
    </location>
</feature>
<evidence type="ECO:0000259" key="2">
    <source>
        <dbReference type="Pfam" id="PF12697"/>
    </source>
</evidence>
<dbReference type="AlphaFoldDB" id="A0A0U5FRJ4"/>
<dbReference type="SUPFAM" id="SSF53474">
    <property type="entry name" value="alpha/beta-Hydrolases"/>
    <property type="match status" value="1"/>
</dbReference>
<evidence type="ECO:0000256" key="1">
    <source>
        <dbReference type="SAM" id="Phobius"/>
    </source>
</evidence>
<gene>
    <name evidence="3" type="ORF">ASPCAL01408</name>
</gene>
<dbReference type="STRING" id="454130.A0A0U5FRJ4"/>